<feature type="transmembrane region" description="Helical" evidence="6">
    <location>
        <begin position="244"/>
        <end position="264"/>
    </location>
</feature>
<organism evidence="8 9">
    <name type="scientific">Massariosphaeria phaeospora</name>
    <dbReference type="NCBI Taxonomy" id="100035"/>
    <lineage>
        <taxon>Eukaryota</taxon>
        <taxon>Fungi</taxon>
        <taxon>Dikarya</taxon>
        <taxon>Ascomycota</taxon>
        <taxon>Pezizomycotina</taxon>
        <taxon>Dothideomycetes</taxon>
        <taxon>Pleosporomycetidae</taxon>
        <taxon>Pleosporales</taxon>
        <taxon>Pleosporales incertae sedis</taxon>
        <taxon>Massariosphaeria</taxon>
    </lineage>
</organism>
<feature type="transmembrane region" description="Helical" evidence="6">
    <location>
        <begin position="130"/>
        <end position="152"/>
    </location>
</feature>
<evidence type="ECO:0000256" key="6">
    <source>
        <dbReference type="SAM" id="Phobius"/>
    </source>
</evidence>
<dbReference type="InterPro" id="IPR049326">
    <property type="entry name" value="Rhodopsin_dom_fungi"/>
</dbReference>
<evidence type="ECO:0000256" key="1">
    <source>
        <dbReference type="ARBA" id="ARBA00004141"/>
    </source>
</evidence>
<keyword evidence="9" id="KW-1185">Reference proteome</keyword>
<keyword evidence="2 6" id="KW-0812">Transmembrane</keyword>
<keyword evidence="4 6" id="KW-0472">Membrane</keyword>
<feature type="domain" description="Rhodopsin" evidence="7">
    <location>
        <begin position="28"/>
        <end position="269"/>
    </location>
</feature>
<evidence type="ECO:0000256" key="5">
    <source>
        <dbReference type="ARBA" id="ARBA00038359"/>
    </source>
</evidence>
<dbReference type="InterPro" id="IPR052337">
    <property type="entry name" value="SAT4-like"/>
</dbReference>
<proteinExistence type="inferred from homology"/>
<keyword evidence="3 6" id="KW-1133">Transmembrane helix</keyword>
<feature type="transmembrane region" description="Helical" evidence="6">
    <location>
        <begin position="12"/>
        <end position="32"/>
    </location>
</feature>
<protein>
    <recommendedName>
        <fullName evidence="7">Rhodopsin domain-containing protein</fullName>
    </recommendedName>
</protein>
<feature type="transmembrane region" description="Helical" evidence="6">
    <location>
        <begin position="97"/>
        <end position="118"/>
    </location>
</feature>
<evidence type="ECO:0000259" key="7">
    <source>
        <dbReference type="Pfam" id="PF20684"/>
    </source>
</evidence>
<evidence type="ECO:0000313" key="9">
    <source>
        <dbReference type="Proteomes" id="UP000481861"/>
    </source>
</evidence>
<feature type="transmembrane region" description="Helical" evidence="6">
    <location>
        <begin position="208"/>
        <end position="232"/>
    </location>
</feature>
<dbReference type="Pfam" id="PF20684">
    <property type="entry name" value="Fung_rhodopsin"/>
    <property type="match status" value="1"/>
</dbReference>
<dbReference type="PANTHER" id="PTHR33048:SF168">
    <property type="match status" value="1"/>
</dbReference>
<comment type="caution">
    <text evidence="8">The sequence shown here is derived from an EMBL/GenBank/DDBJ whole genome shotgun (WGS) entry which is preliminary data.</text>
</comment>
<dbReference type="AlphaFoldDB" id="A0A7C8I7D5"/>
<evidence type="ECO:0000256" key="4">
    <source>
        <dbReference type="ARBA" id="ARBA00023136"/>
    </source>
</evidence>
<dbReference type="GO" id="GO:0016020">
    <property type="term" value="C:membrane"/>
    <property type="evidence" value="ECO:0007669"/>
    <property type="project" value="UniProtKB-SubCell"/>
</dbReference>
<reference evidence="8 9" key="1">
    <citation type="submission" date="2020-01" db="EMBL/GenBank/DDBJ databases">
        <authorList>
            <consortium name="DOE Joint Genome Institute"/>
            <person name="Haridas S."/>
            <person name="Albert R."/>
            <person name="Binder M."/>
            <person name="Bloem J."/>
            <person name="Labutti K."/>
            <person name="Salamov A."/>
            <person name="Andreopoulos B."/>
            <person name="Baker S.E."/>
            <person name="Barry K."/>
            <person name="Bills G."/>
            <person name="Bluhm B.H."/>
            <person name="Cannon C."/>
            <person name="Castanera R."/>
            <person name="Culley D.E."/>
            <person name="Daum C."/>
            <person name="Ezra D."/>
            <person name="Gonzalez J.B."/>
            <person name="Henrissat B."/>
            <person name="Kuo A."/>
            <person name="Liang C."/>
            <person name="Lipzen A."/>
            <person name="Lutzoni F."/>
            <person name="Magnuson J."/>
            <person name="Mondo S."/>
            <person name="Nolan M."/>
            <person name="Ohm R."/>
            <person name="Pangilinan J."/>
            <person name="Park H.-J.H."/>
            <person name="Ramirez L."/>
            <person name="Alfaro M."/>
            <person name="Sun H."/>
            <person name="Tritt A."/>
            <person name="Yoshinaga Y."/>
            <person name="Zwiers L.-H.L."/>
            <person name="Turgeon B.G."/>
            <person name="Goodwin S.B."/>
            <person name="Spatafora J.W."/>
            <person name="Crous P.W."/>
            <person name="Grigoriev I.V."/>
        </authorList>
    </citation>
    <scope>NUCLEOTIDE SEQUENCE [LARGE SCALE GENOMIC DNA]</scope>
    <source>
        <strain evidence="8 9">CBS 611.86</strain>
    </source>
</reference>
<gene>
    <name evidence="8" type="ORF">BDV95DRAFT_112969</name>
</gene>
<comment type="similarity">
    <text evidence="5">Belongs to the SAT4 family.</text>
</comment>
<evidence type="ECO:0000256" key="2">
    <source>
        <dbReference type="ARBA" id="ARBA00022692"/>
    </source>
</evidence>
<dbReference type="Proteomes" id="UP000481861">
    <property type="component" value="Unassembled WGS sequence"/>
</dbReference>
<name>A0A7C8I7D5_9PLEO</name>
<comment type="subcellular location">
    <subcellularLocation>
        <location evidence="1">Membrane</location>
        <topology evidence="1">Multi-pass membrane protein</topology>
    </subcellularLocation>
</comment>
<feature type="transmembrane region" description="Helical" evidence="6">
    <location>
        <begin position="44"/>
        <end position="66"/>
    </location>
</feature>
<feature type="transmembrane region" description="Helical" evidence="6">
    <location>
        <begin position="172"/>
        <end position="196"/>
    </location>
</feature>
<dbReference type="PANTHER" id="PTHR33048">
    <property type="entry name" value="PTH11-LIKE INTEGRAL MEMBRANE PROTEIN (AFU_ORTHOLOGUE AFUA_5G11245)"/>
    <property type="match status" value="1"/>
</dbReference>
<accession>A0A7C8I7D5</accession>
<evidence type="ECO:0000256" key="3">
    <source>
        <dbReference type="ARBA" id="ARBA00022989"/>
    </source>
</evidence>
<dbReference type="EMBL" id="JAADJZ010000017">
    <property type="protein sequence ID" value="KAF2869133.1"/>
    <property type="molecule type" value="Genomic_DNA"/>
</dbReference>
<evidence type="ECO:0000313" key="8">
    <source>
        <dbReference type="EMBL" id="KAF2869133.1"/>
    </source>
</evidence>
<sequence length="355" mass="39215">MFQLNSQGQKSFNVAIACMSLGLVAVVLRLVCKRLQKNGFHLDDFWIVLSVFACLAAEIVVTWGNITGGGGNEMEEILKSGSKDVLSQVSNYLQGLLLSWTFYLAASFTIKMSLLSLYRRLFTTQGYRQICLGLMALSVLWFVGAEIGNFIICIPFDSFWNRLKPGRCLNFNIYALAVGIVDVVIDFCILAVPVKIVVSLHLPMYKKIAVSGIFLLGGFTVVTGALRVYLMYQPFSIYVHFAEALMWSNIHLLTAIICACLPVYKPLWQAAARLSARVLTLYNSRFRSTTELPSFVRRDDGQGLPQMSKPKKVFLSLRGLPLSGIGSLNAGGDGEERGLTSVVSTIPEENEVRGV</sequence>
<dbReference type="OrthoDB" id="10017208at2759"/>